<keyword evidence="4" id="KW-0808">Transferase</keyword>
<feature type="domain" description="Histidine kinase" evidence="9">
    <location>
        <begin position="396"/>
        <end position="611"/>
    </location>
</feature>
<dbReference type="Gene3D" id="1.25.40.10">
    <property type="entry name" value="Tetratricopeptide repeat domain"/>
    <property type="match status" value="1"/>
</dbReference>
<evidence type="ECO:0000256" key="2">
    <source>
        <dbReference type="ARBA" id="ARBA00012438"/>
    </source>
</evidence>
<comment type="catalytic activity">
    <reaction evidence="1">
        <text>ATP + protein L-histidine = ADP + protein N-phospho-L-histidine.</text>
        <dbReference type="EC" id="2.7.13.3"/>
    </reaction>
</comment>
<dbReference type="InterPro" id="IPR050736">
    <property type="entry name" value="Sensor_HK_Regulatory"/>
</dbReference>
<evidence type="ECO:0000259" key="9">
    <source>
        <dbReference type="PROSITE" id="PS50109"/>
    </source>
</evidence>
<dbReference type="Gene3D" id="1.10.287.130">
    <property type="match status" value="1"/>
</dbReference>
<dbReference type="PANTHER" id="PTHR43711">
    <property type="entry name" value="TWO-COMPONENT HISTIDINE KINASE"/>
    <property type="match status" value="1"/>
</dbReference>
<keyword evidence="5" id="KW-0418">Kinase</keyword>
<dbReference type="SUPFAM" id="SSF47384">
    <property type="entry name" value="Homodimeric domain of signal transducing histidine kinase"/>
    <property type="match status" value="1"/>
</dbReference>
<evidence type="ECO:0000256" key="5">
    <source>
        <dbReference type="ARBA" id="ARBA00022777"/>
    </source>
</evidence>
<evidence type="ECO:0000313" key="10">
    <source>
        <dbReference type="EMBL" id="GGI49220.1"/>
    </source>
</evidence>
<keyword evidence="8" id="KW-0472">Membrane</keyword>
<gene>
    <name evidence="10" type="ORF">GCM10011425_04320</name>
</gene>
<dbReference type="InterPro" id="IPR003661">
    <property type="entry name" value="HisK_dim/P_dom"/>
</dbReference>
<evidence type="ECO:0000256" key="3">
    <source>
        <dbReference type="ARBA" id="ARBA00022553"/>
    </source>
</evidence>
<dbReference type="AlphaFoldDB" id="A0A917MZY3"/>
<name>A0A917MZY3_9SPHI</name>
<keyword evidence="8" id="KW-0812">Transmembrane</keyword>
<dbReference type="SMART" id="SM00028">
    <property type="entry name" value="TPR"/>
    <property type="match status" value="4"/>
</dbReference>
<dbReference type="EC" id="2.7.13.3" evidence="2"/>
<dbReference type="PRINTS" id="PR00344">
    <property type="entry name" value="BCTRLSENSOR"/>
</dbReference>
<dbReference type="InterPro" id="IPR036890">
    <property type="entry name" value="HATPase_C_sf"/>
</dbReference>
<dbReference type="InterPro" id="IPR004358">
    <property type="entry name" value="Sig_transdc_His_kin-like_C"/>
</dbReference>
<comment type="caution">
    <text evidence="10">The sequence shown here is derived from an EMBL/GenBank/DDBJ whole genome shotgun (WGS) entry which is preliminary data.</text>
</comment>
<evidence type="ECO:0000256" key="4">
    <source>
        <dbReference type="ARBA" id="ARBA00022679"/>
    </source>
</evidence>
<evidence type="ECO:0000256" key="8">
    <source>
        <dbReference type="SAM" id="Phobius"/>
    </source>
</evidence>
<accession>A0A917MZY3</accession>
<dbReference type="Pfam" id="PF13424">
    <property type="entry name" value="TPR_12"/>
    <property type="match status" value="1"/>
</dbReference>
<evidence type="ECO:0000256" key="6">
    <source>
        <dbReference type="ARBA" id="ARBA00023012"/>
    </source>
</evidence>
<feature type="repeat" description="TPR" evidence="7">
    <location>
        <begin position="142"/>
        <end position="175"/>
    </location>
</feature>
<reference evidence="10" key="2">
    <citation type="submission" date="2020-09" db="EMBL/GenBank/DDBJ databases">
        <authorList>
            <person name="Sun Q."/>
            <person name="Sedlacek I."/>
        </authorList>
    </citation>
    <scope>NUCLEOTIDE SEQUENCE</scope>
    <source>
        <strain evidence="10">CCM 8711</strain>
    </source>
</reference>
<evidence type="ECO:0000256" key="1">
    <source>
        <dbReference type="ARBA" id="ARBA00000085"/>
    </source>
</evidence>
<dbReference type="PROSITE" id="PS50005">
    <property type="entry name" value="TPR"/>
    <property type="match status" value="1"/>
</dbReference>
<keyword evidence="7" id="KW-0802">TPR repeat</keyword>
<reference evidence="10" key="1">
    <citation type="journal article" date="2014" name="Int. J. Syst. Evol. Microbiol.">
        <title>Complete genome sequence of Corynebacterium casei LMG S-19264T (=DSM 44701T), isolated from a smear-ripened cheese.</title>
        <authorList>
            <consortium name="US DOE Joint Genome Institute (JGI-PGF)"/>
            <person name="Walter F."/>
            <person name="Albersmeier A."/>
            <person name="Kalinowski J."/>
            <person name="Ruckert C."/>
        </authorList>
    </citation>
    <scope>NUCLEOTIDE SEQUENCE</scope>
    <source>
        <strain evidence="10">CCM 8711</strain>
    </source>
</reference>
<dbReference type="InterPro" id="IPR003594">
    <property type="entry name" value="HATPase_dom"/>
</dbReference>
<dbReference type="Pfam" id="PF13181">
    <property type="entry name" value="TPR_8"/>
    <property type="match status" value="1"/>
</dbReference>
<dbReference type="SMART" id="SM00388">
    <property type="entry name" value="HisKA"/>
    <property type="match status" value="1"/>
</dbReference>
<dbReference type="Pfam" id="PF00512">
    <property type="entry name" value="HisKA"/>
    <property type="match status" value="1"/>
</dbReference>
<protein>
    <recommendedName>
        <fullName evidence="2">histidine kinase</fullName>
        <ecNumber evidence="2">2.7.13.3</ecNumber>
    </recommendedName>
</protein>
<dbReference type="InterPro" id="IPR036097">
    <property type="entry name" value="HisK_dim/P_sf"/>
</dbReference>
<evidence type="ECO:0000256" key="7">
    <source>
        <dbReference type="PROSITE-ProRule" id="PRU00339"/>
    </source>
</evidence>
<dbReference type="SUPFAM" id="SSF55874">
    <property type="entry name" value="ATPase domain of HSP90 chaperone/DNA topoisomerase II/histidine kinase"/>
    <property type="match status" value="1"/>
</dbReference>
<keyword evidence="3" id="KW-0597">Phosphoprotein</keyword>
<dbReference type="Gene3D" id="3.30.565.10">
    <property type="entry name" value="Histidine kinase-like ATPase, C-terminal domain"/>
    <property type="match status" value="1"/>
</dbReference>
<dbReference type="Pfam" id="PF02518">
    <property type="entry name" value="HATPase_c"/>
    <property type="match status" value="1"/>
</dbReference>
<dbReference type="InterPro" id="IPR019734">
    <property type="entry name" value="TPR_rpt"/>
</dbReference>
<keyword evidence="8" id="KW-1133">Transmembrane helix</keyword>
<dbReference type="Proteomes" id="UP000662074">
    <property type="component" value="Unassembled WGS sequence"/>
</dbReference>
<dbReference type="SMART" id="SM00387">
    <property type="entry name" value="HATPase_c"/>
    <property type="match status" value="1"/>
</dbReference>
<dbReference type="GO" id="GO:0000155">
    <property type="term" value="F:phosphorelay sensor kinase activity"/>
    <property type="evidence" value="ECO:0007669"/>
    <property type="project" value="InterPro"/>
</dbReference>
<proteinExistence type="predicted"/>
<dbReference type="PROSITE" id="PS50109">
    <property type="entry name" value="HIS_KIN"/>
    <property type="match status" value="1"/>
</dbReference>
<dbReference type="InterPro" id="IPR011990">
    <property type="entry name" value="TPR-like_helical_dom_sf"/>
</dbReference>
<dbReference type="CDD" id="cd00082">
    <property type="entry name" value="HisKA"/>
    <property type="match status" value="1"/>
</dbReference>
<keyword evidence="11" id="KW-1185">Reference proteome</keyword>
<dbReference type="SUPFAM" id="SSF48452">
    <property type="entry name" value="TPR-like"/>
    <property type="match status" value="1"/>
</dbReference>
<organism evidence="10 11">
    <name type="scientific">Mucilaginibacter galii</name>
    <dbReference type="NCBI Taxonomy" id="2005073"/>
    <lineage>
        <taxon>Bacteria</taxon>
        <taxon>Pseudomonadati</taxon>
        <taxon>Bacteroidota</taxon>
        <taxon>Sphingobacteriia</taxon>
        <taxon>Sphingobacteriales</taxon>
        <taxon>Sphingobacteriaceae</taxon>
        <taxon>Mucilaginibacter</taxon>
    </lineage>
</organism>
<dbReference type="InterPro" id="IPR005467">
    <property type="entry name" value="His_kinase_dom"/>
</dbReference>
<dbReference type="PANTHER" id="PTHR43711:SF1">
    <property type="entry name" value="HISTIDINE KINASE 1"/>
    <property type="match status" value="1"/>
</dbReference>
<evidence type="ECO:0000313" key="11">
    <source>
        <dbReference type="Proteomes" id="UP000662074"/>
    </source>
</evidence>
<keyword evidence="6" id="KW-0902">Two-component regulatory system</keyword>
<sequence length="615" mass="69723">MFTLEVNAKSKDARHHPKITAYVDSLNSKAARLIRRDAGSAFTLLTEAELLATEYKYDKGLAIVYLNQAEVLSQRGYSQRALELYYRSMQLSMHNKDIYNVARAEQHISSIKRKGGSLAEAGILLQRTLSIFTRLNKPVDMVNILLRLGLLRTDQKQYDDARHYYDQAFQLSKKIAYSFGEKKSYYDRALLLKTLNKPDSAIYYLNKALHIDTITKDDYGMALSYIELSRIYINLKQYNKAKPYARLAYAKADSVAALPLVKTATELLLYVSKEALDKDAIIEWQDQLLILDNTISEREKRESTNFIDALRMQEDQQLKSQQRISEVEKQTRKQDSLLLVYTALLLAGSAVVITLAYNFRKAKKYSANLNAKNSHIEQQNQKLEEDSELKSKLISIMSHDLRKPLANTQSIIQLVNMDLLSPEEFKDLFKQLEDQYARVMALTDNLLFWIKGQVSGAPVELAKVPMQQLADSVIEEQKIPLTEKEITISNRLTPGFVWLNETEMLRIVLRNLLSNAVKFTPAGGIIEIYGSNTASETSITVKDTGIGMSPQAIERINDESYYTTKGTQNEEGSGFGLMLIRDLVKKHNGKLTIESTQGQGSAFTISFPPSVFIKA</sequence>
<feature type="transmembrane region" description="Helical" evidence="8">
    <location>
        <begin position="338"/>
        <end position="359"/>
    </location>
</feature>
<dbReference type="EMBL" id="BMDO01000001">
    <property type="protein sequence ID" value="GGI49220.1"/>
    <property type="molecule type" value="Genomic_DNA"/>
</dbReference>